<gene>
    <name evidence="2" type="ORF">PARMNEM_LOCUS17389</name>
</gene>
<dbReference type="AlphaFoldDB" id="A0AAV1LU53"/>
<comment type="caution">
    <text evidence="2">The sequence shown here is derived from an EMBL/GenBank/DDBJ whole genome shotgun (WGS) entry which is preliminary data.</text>
</comment>
<protein>
    <recommendedName>
        <fullName evidence="1">MADF domain-containing protein</fullName>
    </recommendedName>
</protein>
<accession>A0AAV1LU53</accession>
<proteinExistence type="predicted"/>
<evidence type="ECO:0000259" key="1">
    <source>
        <dbReference type="Pfam" id="PF10545"/>
    </source>
</evidence>
<dbReference type="EMBL" id="CAVLGL010000104">
    <property type="protein sequence ID" value="CAK1598395.1"/>
    <property type="molecule type" value="Genomic_DNA"/>
</dbReference>
<feature type="domain" description="MADF" evidence="1">
    <location>
        <begin position="12"/>
        <end position="73"/>
    </location>
</feature>
<sequence length="74" mass="8868">MDWSNEKILESINYYESEPILRNPKNVGHKRKDIKYAASVRIKNNLSWECTVEDLKKKRNSLMACYREHLNKIN</sequence>
<reference evidence="2 3" key="1">
    <citation type="submission" date="2023-11" db="EMBL/GenBank/DDBJ databases">
        <authorList>
            <person name="Hedman E."/>
            <person name="Englund M."/>
            <person name="Stromberg M."/>
            <person name="Nyberg Akerstrom W."/>
            <person name="Nylinder S."/>
            <person name="Jareborg N."/>
            <person name="Kallberg Y."/>
            <person name="Kronander E."/>
        </authorList>
    </citation>
    <scope>NUCLEOTIDE SEQUENCE [LARGE SCALE GENOMIC DNA]</scope>
</reference>
<name>A0AAV1LU53_9NEOP</name>
<keyword evidence="3" id="KW-1185">Reference proteome</keyword>
<dbReference type="InterPro" id="IPR006578">
    <property type="entry name" value="MADF-dom"/>
</dbReference>
<evidence type="ECO:0000313" key="3">
    <source>
        <dbReference type="Proteomes" id="UP001314205"/>
    </source>
</evidence>
<organism evidence="2 3">
    <name type="scientific">Parnassius mnemosyne</name>
    <name type="common">clouded apollo</name>
    <dbReference type="NCBI Taxonomy" id="213953"/>
    <lineage>
        <taxon>Eukaryota</taxon>
        <taxon>Metazoa</taxon>
        <taxon>Ecdysozoa</taxon>
        <taxon>Arthropoda</taxon>
        <taxon>Hexapoda</taxon>
        <taxon>Insecta</taxon>
        <taxon>Pterygota</taxon>
        <taxon>Neoptera</taxon>
        <taxon>Endopterygota</taxon>
        <taxon>Lepidoptera</taxon>
        <taxon>Glossata</taxon>
        <taxon>Ditrysia</taxon>
        <taxon>Papilionoidea</taxon>
        <taxon>Papilionidae</taxon>
        <taxon>Parnassiinae</taxon>
        <taxon>Parnassini</taxon>
        <taxon>Parnassius</taxon>
        <taxon>Driopa</taxon>
    </lineage>
</organism>
<evidence type="ECO:0000313" key="2">
    <source>
        <dbReference type="EMBL" id="CAK1598395.1"/>
    </source>
</evidence>
<dbReference type="Proteomes" id="UP001314205">
    <property type="component" value="Unassembled WGS sequence"/>
</dbReference>
<dbReference type="Pfam" id="PF10545">
    <property type="entry name" value="MADF_DNA_bdg"/>
    <property type="match status" value="1"/>
</dbReference>